<dbReference type="GO" id="GO:0009982">
    <property type="term" value="F:pseudouridine synthase activity"/>
    <property type="evidence" value="ECO:0007669"/>
    <property type="project" value="InterPro"/>
</dbReference>
<dbReference type="Gene3D" id="3.30.70.660">
    <property type="entry name" value="Pseudouridine synthase I, catalytic domain, C-terminal subdomain"/>
    <property type="match status" value="2"/>
</dbReference>
<dbReference type="GO" id="GO:0031119">
    <property type="term" value="P:tRNA pseudouridine synthesis"/>
    <property type="evidence" value="ECO:0007669"/>
    <property type="project" value="TreeGrafter"/>
</dbReference>
<keyword evidence="3" id="KW-0413">Isomerase</keyword>
<feature type="region of interest" description="Disordered" evidence="4">
    <location>
        <begin position="191"/>
        <end position="212"/>
    </location>
</feature>
<dbReference type="SUPFAM" id="SSF55120">
    <property type="entry name" value="Pseudouridine synthase"/>
    <property type="match status" value="2"/>
</dbReference>
<dbReference type="InterPro" id="IPR020094">
    <property type="entry name" value="TruA/RsuA/RluB/E/F_N"/>
</dbReference>
<comment type="similarity">
    <text evidence="1">Belongs to the tRNA pseudouridine synthase TruA family.</text>
</comment>
<dbReference type="OrthoDB" id="271910at2759"/>
<dbReference type="HAMAP" id="MF_00171">
    <property type="entry name" value="TruA"/>
    <property type="match status" value="1"/>
</dbReference>
<evidence type="ECO:0000256" key="4">
    <source>
        <dbReference type="SAM" id="MobiDB-lite"/>
    </source>
</evidence>
<feature type="domain" description="Pseudouridine synthase I TruA alpha/beta" evidence="5">
    <location>
        <begin position="407"/>
        <end position="478"/>
    </location>
</feature>
<dbReference type="Proteomes" id="UP001153069">
    <property type="component" value="Unassembled WGS sequence"/>
</dbReference>
<dbReference type="InterPro" id="IPR001406">
    <property type="entry name" value="PsdUridine_synth_TruA"/>
</dbReference>
<dbReference type="InterPro" id="IPR020097">
    <property type="entry name" value="PsdUridine_synth_TruA_a/b_dom"/>
</dbReference>
<accession>A0A9N8DRU6</accession>
<feature type="compositionally biased region" description="Polar residues" evidence="4">
    <location>
        <begin position="277"/>
        <end position="287"/>
    </location>
</feature>
<feature type="compositionally biased region" description="Low complexity" evidence="4">
    <location>
        <begin position="323"/>
        <end position="370"/>
    </location>
</feature>
<protein>
    <submittedName>
        <fullName evidence="6">Pseudouridine synthase A</fullName>
    </submittedName>
</protein>
<dbReference type="EMBL" id="CAICTM010000207">
    <property type="protein sequence ID" value="CAB9504784.1"/>
    <property type="molecule type" value="Genomic_DNA"/>
</dbReference>
<evidence type="ECO:0000256" key="1">
    <source>
        <dbReference type="ARBA" id="ARBA00009375"/>
    </source>
</evidence>
<evidence type="ECO:0000256" key="3">
    <source>
        <dbReference type="ARBA" id="ARBA00023235"/>
    </source>
</evidence>
<dbReference type="Gene3D" id="3.30.70.580">
    <property type="entry name" value="Pseudouridine synthase I, catalytic domain, N-terminal subdomain"/>
    <property type="match status" value="1"/>
</dbReference>
<feature type="region of interest" description="Disordered" evidence="4">
    <location>
        <begin position="277"/>
        <end position="395"/>
    </location>
</feature>
<keyword evidence="7" id="KW-1185">Reference proteome</keyword>
<dbReference type="PANTHER" id="PTHR11142">
    <property type="entry name" value="PSEUDOURIDYLATE SYNTHASE"/>
    <property type="match status" value="1"/>
</dbReference>
<evidence type="ECO:0000256" key="2">
    <source>
        <dbReference type="ARBA" id="ARBA00022694"/>
    </source>
</evidence>
<feature type="compositionally biased region" description="Low complexity" evidence="4">
    <location>
        <begin position="382"/>
        <end position="395"/>
    </location>
</feature>
<organism evidence="6 7">
    <name type="scientific">Seminavis robusta</name>
    <dbReference type="NCBI Taxonomy" id="568900"/>
    <lineage>
        <taxon>Eukaryota</taxon>
        <taxon>Sar</taxon>
        <taxon>Stramenopiles</taxon>
        <taxon>Ochrophyta</taxon>
        <taxon>Bacillariophyta</taxon>
        <taxon>Bacillariophyceae</taxon>
        <taxon>Bacillariophycidae</taxon>
        <taxon>Naviculales</taxon>
        <taxon>Naviculaceae</taxon>
        <taxon>Seminavis</taxon>
    </lineage>
</organism>
<evidence type="ECO:0000259" key="5">
    <source>
        <dbReference type="Pfam" id="PF01416"/>
    </source>
</evidence>
<comment type="caution">
    <text evidence="6">The sequence shown here is derived from an EMBL/GenBank/DDBJ whole genome shotgun (WGS) entry which is preliminary data.</text>
</comment>
<name>A0A9N8DRU6_9STRA</name>
<dbReference type="GO" id="GO:0003723">
    <property type="term" value="F:RNA binding"/>
    <property type="evidence" value="ECO:0007669"/>
    <property type="project" value="InterPro"/>
</dbReference>
<dbReference type="InterPro" id="IPR020095">
    <property type="entry name" value="PsdUridine_synth_TruA_C"/>
</dbReference>
<proteinExistence type="inferred from homology"/>
<gene>
    <name evidence="6" type="ORF">SEMRO_208_G087160.1</name>
</gene>
<dbReference type="Pfam" id="PF01416">
    <property type="entry name" value="PseudoU_synth_1"/>
    <property type="match status" value="1"/>
</dbReference>
<feature type="region of interest" description="Disordered" evidence="4">
    <location>
        <begin position="1"/>
        <end position="29"/>
    </location>
</feature>
<sequence length="512" mass="57955">MATSIDDNDTTRVQQDNHKKASYQNNTTNKQDSHVHVFLSLEYHGTNYGGWQRQGPKNHVVYPSVQGTLEQAATQVCRSFHTSNSQIPLVATNDETGDCVAVLSQSSGRTDRGVHALDHQCVLRLPFAAACQHEEPFQDFFVTSPSLFLRQLNQALPSDIHVRTCQLVANRQQRKQLRFLRKRYTYLIQQAPQQQHNHDDNNNNNNNNNKLLNRPWHPWNDYTYFVKETMNVDHMKQALQYMMGTHDFLPLACEKGIKTSSGKNGTRTLHQGTITVVSSTTAGQQPEQQHKLPWFSHAVRRPHDERNKKKRKKETNDNKSNKKALNNNAKDVPASTLESSTSTTTQVTPTPTSEAPVAATTTTTSDTSPPCIFEPPLYGSRSQIQQQQQQQQQQSLQIINERPKVQENQNRLQPQHYTILQIDLEGNGFLRHQVRRMVSVLIKVGAGTWPPEIVQQILSKGDPKFLQGMALAPSRALWKTRVTHSFFLVRTTSGSAANNIEDAVDDGEDDDE</sequence>
<dbReference type="AlphaFoldDB" id="A0A9N8DRU6"/>
<dbReference type="InterPro" id="IPR020103">
    <property type="entry name" value="PsdUridine_synth_cat_dom_sf"/>
</dbReference>
<evidence type="ECO:0000313" key="6">
    <source>
        <dbReference type="EMBL" id="CAB9504784.1"/>
    </source>
</evidence>
<dbReference type="PANTHER" id="PTHR11142:SF0">
    <property type="entry name" value="TRNA PSEUDOURIDINE SYNTHASE-LIKE 1"/>
    <property type="match status" value="1"/>
</dbReference>
<evidence type="ECO:0000313" key="7">
    <source>
        <dbReference type="Proteomes" id="UP001153069"/>
    </source>
</evidence>
<keyword evidence="2" id="KW-0819">tRNA processing</keyword>
<reference evidence="6" key="1">
    <citation type="submission" date="2020-06" db="EMBL/GenBank/DDBJ databases">
        <authorList>
            <consortium name="Plant Systems Biology data submission"/>
        </authorList>
    </citation>
    <scope>NUCLEOTIDE SEQUENCE</scope>
    <source>
        <strain evidence="6">D6</strain>
    </source>
</reference>